<feature type="non-terminal residue" evidence="1">
    <location>
        <position position="261"/>
    </location>
</feature>
<accession>X0VQY6</accession>
<proteinExistence type="predicted"/>
<evidence type="ECO:0000313" key="1">
    <source>
        <dbReference type="EMBL" id="GAG20824.1"/>
    </source>
</evidence>
<reference evidence="1" key="1">
    <citation type="journal article" date="2014" name="Front. Microbiol.">
        <title>High frequency of phylogenetically diverse reductive dehalogenase-homologous genes in deep subseafloor sedimentary metagenomes.</title>
        <authorList>
            <person name="Kawai M."/>
            <person name="Futagami T."/>
            <person name="Toyoda A."/>
            <person name="Takaki Y."/>
            <person name="Nishi S."/>
            <person name="Hori S."/>
            <person name="Arai W."/>
            <person name="Tsubouchi T."/>
            <person name="Morono Y."/>
            <person name="Uchiyama I."/>
            <person name="Ito T."/>
            <person name="Fujiyama A."/>
            <person name="Inagaki F."/>
            <person name="Takami H."/>
        </authorList>
    </citation>
    <scope>NUCLEOTIDE SEQUENCE</scope>
    <source>
        <strain evidence="1">Expedition CK06-06</strain>
    </source>
</reference>
<name>X0VQY6_9ZZZZ</name>
<comment type="caution">
    <text evidence="1">The sequence shown here is derived from an EMBL/GenBank/DDBJ whole genome shotgun (WGS) entry which is preliminary data.</text>
</comment>
<protein>
    <submittedName>
        <fullName evidence="1">Uncharacterized protein</fullName>
    </submittedName>
</protein>
<feature type="non-terminal residue" evidence="1">
    <location>
        <position position="1"/>
    </location>
</feature>
<dbReference type="AlphaFoldDB" id="X0VQY6"/>
<sequence>YRIVGREGLTMPFQHYRGTLGDMVSNYLDEGRRLIDEVKHTRLADLDSRLLQIEHVYHNFTKTFNDANNYAEVNKLLGTPINAANKTKIVSKLVGHAANENLHQMLVSKALFEALGESGADPVDTVLGVAQALETQMIYHLDAFPNDYGRQIRSHLKTIGSTFERVDKPVDALTTNLPRLMRTYLDVDTVSGNKYTIQMSDYEKVYNSVVGMYRSDLTEARAALATKLGIQEASIATAADAAAVIMDSRKQKIFTDSSNIK</sequence>
<dbReference type="EMBL" id="BARS01031675">
    <property type="protein sequence ID" value="GAG20824.1"/>
    <property type="molecule type" value="Genomic_DNA"/>
</dbReference>
<organism evidence="1">
    <name type="scientific">marine sediment metagenome</name>
    <dbReference type="NCBI Taxonomy" id="412755"/>
    <lineage>
        <taxon>unclassified sequences</taxon>
        <taxon>metagenomes</taxon>
        <taxon>ecological metagenomes</taxon>
    </lineage>
</organism>
<gene>
    <name evidence="1" type="ORF">S01H1_49261</name>
</gene>